<evidence type="ECO:0000313" key="1">
    <source>
        <dbReference type="EMBL" id="KRK64452.1"/>
    </source>
</evidence>
<proteinExistence type="predicted"/>
<name>A0A0R1J8H3_9LACO</name>
<dbReference type="OrthoDB" id="2282599at2"/>
<evidence type="ECO:0000313" key="2">
    <source>
        <dbReference type="Proteomes" id="UP000050929"/>
    </source>
</evidence>
<dbReference type="STRING" id="1423811.FC72_GL000334"/>
<dbReference type="RefSeq" id="WP_057765754.1">
    <property type="nucleotide sequence ID" value="NZ_AZDG01000011.1"/>
</dbReference>
<dbReference type="Proteomes" id="UP000050929">
    <property type="component" value="Unassembled WGS sequence"/>
</dbReference>
<dbReference type="EMBL" id="AZDG01000011">
    <property type="protein sequence ID" value="KRK64452.1"/>
    <property type="molecule type" value="Genomic_DNA"/>
</dbReference>
<reference evidence="1 2" key="1">
    <citation type="journal article" date="2015" name="Genome Announc.">
        <title>Expanding the biotechnology potential of lactobacilli through comparative genomics of 213 strains and associated genera.</title>
        <authorList>
            <person name="Sun Z."/>
            <person name="Harris H.M."/>
            <person name="McCann A."/>
            <person name="Guo C."/>
            <person name="Argimon S."/>
            <person name="Zhang W."/>
            <person name="Yang X."/>
            <person name="Jeffery I.B."/>
            <person name="Cooney J.C."/>
            <person name="Kagawa T.F."/>
            <person name="Liu W."/>
            <person name="Song Y."/>
            <person name="Salvetti E."/>
            <person name="Wrobel A."/>
            <person name="Rasinkangas P."/>
            <person name="Parkhill J."/>
            <person name="Rea M.C."/>
            <person name="O'Sullivan O."/>
            <person name="Ritari J."/>
            <person name="Douillard F.P."/>
            <person name="Paul Ross R."/>
            <person name="Yang R."/>
            <person name="Briner A.E."/>
            <person name="Felis G.E."/>
            <person name="de Vos W.M."/>
            <person name="Barrangou R."/>
            <person name="Klaenhammer T.R."/>
            <person name="Caufield P.W."/>
            <person name="Cui Y."/>
            <person name="Zhang H."/>
            <person name="O'Toole P.W."/>
        </authorList>
    </citation>
    <scope>NUCLEOTIDE SEQUENCE [LARGE SCALE GENOMIC DNA]</scope>
    <source>
        <strain evidence="1 2">DSM 20183</strain>
    </source>
</reference>
<accession>A0A0R1J8H3</accession>
<gene>
    <name evidence="1" type="ORF">FC72_GL000334</name>
</gene>
<organism evidence="1 2">
    <name type="scientific">Companilactobacillus tucceti DSM 20183</name>
    <dbReference type="NCBI Taxonomy" id="1423811"/>
    <lineage>
        <taxon>Bacteria</taxon>
        <taxon>Bacillati</taxon>
        <taxon>Bacillota</taxon>
        <taxon>Bacilli</taxon>
        <taxon>Lactobacillales</taxon>
        <taxon>Lactobacillaceae</taxon>
        <taxon>Companilactobacillus</taxon>
    </lineage>
</organism>
<comment type="caution">
    <text evidence="1">The sequence shown here is derived from an EMBL/GenBank/DDBJ whole genome shotgun (WGS) entry which is preliminary data.</text>
</comment>
<sequence>MPKKIYYSAMQHDKLIVPWQTDDRSILNILKRYHDVVLVKLKGDIKYSLDDLIDLGDLYVYKQQTLDDFMNEKTCGSVYLDSAFTLIDELEGYPIRNDFGPIYLATALAQKLKLSKKLSHILITAFITSLNHNLFDSLECFYQKDWDEFDKKFLNKLVEEPYQAPSFKDREVKVQFKKYTDYSLVAKAFQDLYQLNKIHEIKFSLANLQLKQSFELIQMALKMDNFFK</sequence>
<dbReference type="PATRIC" id="fig|1423811.3.peg.335"/>
<keyword evidence="2" id="KW-1185">Reference proteome</keyword>
<protein>
    <submittedName>
        <fullName evidence="1">Uncharacterized protein</fullName>
    </submittedName>
</protein>
<dbReference type="AlphaFoldDB" id="A0A0R1J8H3"/>